<dbReference type="RefSeq" id="WP_093214604.1">
    <property type="nucleotide sequence ID" value="NZ_LT629803.1"/>
</dbReference>
<dbReference type="STRING" id="95300.SAMN05216558_0265"/>
<evidence type="ECO:0000313" key="2">
    <source>
        <dbReference type="EMBL" id="TDB57507.1"/>
    </source>
</evidence>
<dbReference type="Pfam" id="PF20178">
    <property type="entry name" value="ToxA_N"/>
    <property type="match status" value="2"/>
</dbReference>
<dbReference type="OrthoDB" id="7027699at2"/>
<proteinExistence type="predicted"/>
<dbReference type="Proteomes" id="UP000295254">
    <property type="component" value="Unassembled WGS sequence"/>
</dbReference>
<sequence>MTERFLLDLPLQTPLASPLHKPLPAQQDENLHLRATARWQASSQGLLELMADTPRVRDSVNQLLEQTLNVNGQTAGLLFNATDEQPQSFISLTDVCAFMLQHPTIEAALDQRCRVTGLAADHALSSQTKQQIVQQLKALNPETFHNDRWQAFWSSRAPGTALSRQDRVVALYRQHFEAAAQLALAQRLLTTEQFTPLQRIIEADSRGQASNAATQNTEKLSLVLSNRSKIKLPGAWVITTGVAADASQLLYLPSQPIAIQRFAKRSDMEDWLVRQALVPKGLPSDNLGFEYTAHTRPMITGASDLFAMHQQAQITALRHGTLGKPGLAEHGALALVQADQVDAQRGKSFLVATAPPLKTVPDQSPADDGSIFGGLDAGLPWSMRQVSLQKEREALEALVQAVGEGDGLQSFKDSLKALESAEDAADKAASALLKLSVPVDPAAHQREFSTLLSAHRNGLQAELALQLALKQLSDDECAQFNTLLATPIDTAVDRGVASLSLSMTEQTGNTSTVTLKDLHGAFIVTHRQALIDADAPHAVLFYCPGSGGGLQRVANRRELERQVFKIQRQDKELALSLTEISVDPLEFALKQLIRAFEEQVVAIGERHPLPANAAQRAEQLEILHQVTLASLQLPVHPARSLAYAHLQEQDRSTTLATNLPSWLGSLTAVERSDFKALVNAYIEAMFRSHALMSLNLMPRQDFTRSHLQARLRKDFAVMGAFDVQVELPDSVTWEKRFTSGPGGVLETSVMVPGVARSKMSLEDLAQLNIDSVTSVQNDSLSQRLVFMRLDVTAADNKDRIALSNGINLTYLRKVLPELDLPQAYERVIFDTYKGATSEPVFVREHRRESLIEPWRLMLKLQGLCAHLQNRLTDDEQQIFDIAIDANTSAAWRAGGKRVAILPASLTAGGKDTPGEGPTTLAGVTFIEEQVGGITLLYLPESPDGQCLRRYDNLQAARKALFNLSAQDPWAKYLAGRAIHGDAKAHERRIVNAVATNFDGMIGVGVPWPATTSLAAHLLDVDMGRQIESHRSTSRSSGALALERYAMDGPRAFNYMKMALGFLPFIGTAIALYDAWAAANRAVAAFLRGDAGDGLDELKTVLQCLLDAVLDLIPGEMATSALSRLSRSLTRTRQLHTLARHAAALQQRSLRQTAQVVARFTGYEYEKPISLSALQPANYGLYRQVYRHADGDFIERQGRIFQVVLDNDSRMWRLAGNSRKTYKQPISLDETGQWDTWFGVYGTTFDGGGLGGGAALGHLADAFDPVWPQAIRQRLPRWWADRTFRRHHQLTEGADDIAAQLDRRIQQNKVPIQNYVDASVENRPALRGAADAACASDIEMAAKHYQTLAELLPLTHGNKRRVLIEMQSSDALLMTDRYQHRVYYANHRAAPLIDRIDALTDQLDDMADDALGQRLGIHETMRKVRVDLLRELDQVEEVMASLNLWYERITLRSDKVKLSAEVAALNGRLSDFNLLYLKTGHLLEVVKRFDNPPDMSWFYLQGQADNLRAKVDRALFTQLELPDVSATKAQRNQILQDCLDLYTQFRRDMKVWTTSYPQHFHMDAVEPLMAGIEKIAERARKGIDLPTPATPAGRSNKKVFTTEDDQLLIGVERWEPTTQARQYTLTGKHGYLEVWEQNASGKFRLLNPPAPASNPLQRDLTALIADARKRLDALPTYQARVQSYAAQDMLPVDLEHMLVSEADELTRRALHIEEVDAQNPIIAPLRDKAVELRSSGRTLRTHQSLSSKKPTDGMLDDLIGQNAVEIRKTSAIKSLGKRKDGRIDYLQEYEIHDLTREPAVLLWYAHFHYSSQAPVLRQFEKAHLKLPEHRFLTHADDANLPYADIGKRSIALAHFETL</sequence>
<comment type="caution">
    <text evidence="2">The sequence shown here is derived from an EMBL/GenBank/DDBJ whole genome shotgun (WGS) entry which is preliminary data.</text>
</comment>
<accession>A0A1H2M548</accession>
<keyword evidence="3" id="KW-1185">Reference proteome</keyword>
<feature type="domain" description="Dermonecrotic toxin N-terminal" evidence="1">
    <location>
        <begin position="130"/>
        <end position="280"/>
    </location>
</feature>
<protein>
    <recommendedName>
        <fullName evidence="1">Dermonecrotic toxin N-terminal domain-containing protein</fullName>
    </recommendedName>
</protein>
<organism evidence="2 3">
    <name type="scientific">Pseudomonas vancouverensis</name>
    <dbReference type="NCBI Taxonomy" id="95300"/>
    <lineage>
        <taxon>Bacteria</taxon>
        <taxon>Pseudomonadati</taxon>
        <taxon>Pseudomonadota</taxon>
        <taxon>Gammaproteobacteria</taxon>
        <taxon>Pseudomonadales</taxon>
        <taxon>Pseudomonadaceae</taxon>
        <taxon>Pseudomonas</taxon>
    </lineage>
</organism>
<feature type="domain" description="Dermonecrotic toxin N-terminal" evidence="1">
    <location>
        <begin position="699"/>
        <end position="975"/>
    </location>
</feature>
<reference evidence="3" key="1">
    <citation type="journal article" date="2019" name="bioRxiv">
        <title>Bacterially produced spermidine induces plant systemic susceptibility to pathogens.</title>
        <authorList>
            <person name="Melnyk R.A."/>
            <person name="Beskrovnaya P.A."/>
            <person name="Liu Z."/>
            <person name="Song Y."/>
            <person name="Haney C.H."/>
        </authorList>
    </citation>
    <scope>NUCLEOTIDE SEQUENCE [LARGE SCALE GENOMIC DNA]</scope>
    <source>
        <strain evidence="3">Dha-51</strain>
    </source>
</reference>
<dbReference type="EMBL" id="RRZK01000032">
    <property type="protein sequence ID" value="TDB57507.1"/>
    <property type="molecule type" value="Genomic_DNA"/>
</dbReference>
<evidence type="ECO:0000259" key="1">
    <source>
        <dbReference type="Pfam" id="PF20178"/>
    </source>
</evidence>
<evidence type="ECO:0000313" key="3">
    <source>
        <dbReference type="Proteomes" id="UP000295254"/>
    </source>
</evidence>
<dbReference type="InterPro" id="IPR046673">
    <property type="entry name" value="ToxA_N"/>
</dbReference>
<name>A0A1H2M548_PSEVA</name>
<gene>
    <name evidence="2" type="ORF">EIY72_24900</name>
</gene>